<keyword evidence="3" id="KW-0808">Transferase</keyword>
<proteinExistence type="inferred from homology"/>
<gene>
    <name evidence="11" type="ORF">S01H4_37313</name>
</gene>
<dbReference type="GO" id="GO:0005886">
    <property type="term" value="C:plasma membrane"/>
    <property type="evidence" value="ECO:0007669"/>
    <property type="project" value="InterPro"/>
</dbReference>
<dbReference type="Pfam" id="PF02660">
    <property type="entry name" value="G3P_acyltransf"/>
    <property type="match status" value="1"/>
</dbReference>
<keyword evidence="7 10" id="KW-0472">Membrane</keyword>
<evidence type="ECO:0000256" key="10">
    <source>
        <dbReference type="SAM" id="Phobius"/>
    </source>
</evidence>
<dbReference type="HAMAP" id="MF_01043">
    <property type="entry name" value="PlsY"/>
    <property type="match status" value="1"/>
</dbReference>
<comment type="caution">
    <text evidence="11">The sequence shown here is derived from an EMBL/GenBank/DDBJ whole genome shotgun (WGS) entry which is preliminary data.</text>
</comment>
<keyword evidence="6" id="KW-0443">Lipid metabolism</keyword>
<evidence type="ECO:0000256" key="9">
    <source>
        <dbReference type="ARBA" id="ARBA00023264"/>
    </source>
</evidence>
<accession>X1DS77</accession>
<evidence type="ECO:0000256" key="5">
    <source>
        <dbReference type="ARBA" id="ARBA00022989"/>
    </source>
</evidence>
<reference evidence="11" key="1">
    <citation type="journal article" date="2014" name="Front. Microbiol.">
        <title>High frequency of phylogenetically diverse reductive dehalogenase-homologous genes in deep subseafloor sedimentary metagenomes.</title>
        <authorList>
            <person name="Kawai M."/>
            <person name="Futagami T."/>
            <person name="Toyoda A."/>
            <person name="Takaki Y."/>
            <person name="Nishi S."/>
            <person name="Hori S."/>
            <person name="Arai W."/>
            <person name="Tsubouchi T."/>
            <person name="Morono Y."/>
            <person name="Uchiyama I."/>
            <person name="Ito T."/>
            <person name="Fujiyama A."/>
            <person name="Inagaki F."/>
            <person name="Takami H."/>
        </authorList>
    </citation>
    <scope>NUCLEOTIDE SEQUENCE</scope>
    <source>
        <strain evidence="11">Expedition CK06-06</strain>
    </source>
</reference>
<evidence type="ECO:0000256" key="2">
    <source>
        <dbReference type="ARBA" id="ARBA00022516"/>
    </source>
</evidence>
<dbReference type="SMART" id="SM01207">
    <property type="entry name" value="G3P_acyltransf"/>
    <property type="match status" value="1"/>
</dbReference>
<feature type="transmembrane region" description="Helical" evidence="10">
    <location>
        <begin position="87"/>
        <end position="105"/>
    </location>
</feature>
<sequence>MYQYFIAPIIGYLLGSLPFAWIIVKLVTGKDVREEGSGSVSSRNTIRTVGYFWAMLTSFLDNTKGFLAVFITRFYFAPTVAMGSDDLSILCAALAGIGAFAGHLWMPWMKFKGGKGFAVLLGSMIVINPYGNLVWVLSILLFLVIIRYSYLAGLSATISVALLGTFFYIFTVPNLYWSSWAVMVHGWGIVFILALRLIPDFKAMRRGD</sequence>
<feature type="transmembrane region" description="Helical" evidence="10">
    <location>
        <begin position="117"/>
        <end position="143"/>
    </location>
</feature>
<keyword evidence="4 10" id="KW-0812">Transmembrane</keyword>
<evidence type="ECO:0000313" key="11">
    <source>
        <dbReference type="EMBL" id="GAG99261.1"/>
    </source>
</evidence>
<dbReference type="GO" id="GO:0043772">
    <property type="term" value="F:acyl-phosphate glycerol-3-phosphate acyltransferase activity"/>
    <property type="evidence" value="ECO:0007669"/>
    <property type="project" value="InterPro"/>
</dbReference>
<organism evidence="11">
    <name type="scientific">marine sediment metagenome</name>
    <dbReference type="NCBI Taxonomy" id="412755"/>
    <lineage>
        <taxon>unclassified sequences</taxon>
        <taxon>metagenomes</taxon>
        <taxon>ecological metagenomes</taxon>
    </lineage>
</organism>
<keyword evidence="9" id="KW-1208">Phospholipid metabolism</keyword>
<feature type="transmembrane region" description="Helical" evidence="10">
    <location>
        <begin position="176"/>
        <end position="198"/>
    </location>
</feature>
<evidence type="ECO:0000256" key="8">
    <source>
        <dbReference type="ARBA" id="ARBA00023209"/>
    </source>
</evidence>
<dbReference type="PANTHER" id="PTHR30309">
    <property type="entry name" value="INNER MEMBRANE PROTEIN YGIH"/>
    <property type="match status" value="1"/>
</dbReference>
<evidence type="ECO:0000256" key="7">
    <source>
        <dbReference type="ARBA" id="ARBA00023136"/>
    </source>
</evidence>
<name>X1DS77_9ZZZZ</name>
<feature type="transmembrane region" description="Helical" evidence="10">
    <location>
        <begin position="150"/>
        <end position="170"/>
    </location>
</feature>
<keyword evidence="1" id="KW-1003">Cell membrane</keyword>
<evidence type="ECO:0000256" key="4">
    <source>
        <dbReference type="ARBA" id="ARBA00022692"/>
    </source>
</evidence>
<evidence type="ECO:0000256" key="3">
    <source>
        <dbReference type="ARBA" id="ARBA00022679"/>
    </source>
</evidence>
<keyword evidence="8" id="KW-0594">Phospholipid biosynthesis</keyword>
<feature type="non-terminal residue" evidence="11">
    <location>
        <position position="208"/>
    </location>
</feature>
<protein>
    <submittedName>
        <fullName evidence="11">Uncharacterized protein</fullName>
    </submittedName>
</protein>
<dbReference type="EMBL" id="BART01020033">
    <property type="protein sequence ID" value="GAG99261.1"/>
    <property type="molecule type" value="Genomic_DNA"/>
</dbReference>
<keyword evidence="5 10" id="KW-1133">Transmembrane helix</keyword>
<evidence type="ECO:0000256" key="6">
    <source>
        <dbReference type="ARBA" id="ARBA00023098"/>
    </source>
</evidence>
<evidence type="ECO:0000256" key="1">
    <source>
        <dbReference type="ARBA" id="ARBA00022475"/>
    </source>
</evidence>
<keyword evidence="2" id="KW-0444">Lipid biosynthesis</keyword>
<feature type="transmembrane region" description="Helical" evidence="10">
    <location>
        <begin position="51"/>
        <end position="75"/>
    </location>
</feature>
<feature type="transmembrane region" description="Helical" evidence="10">
    <location>
        <begin position="5"/>
        <end position="24"/>
    </location>
</feature>
<dbReference type="PANTHER" id="PTHR30309:SF0">
    <property type="entry name" value="GLYCEROL-3-PHOSPHATE ACYLTRANSFERASE-RELATED"/>
    <property type="match status" value="1"/>
</dbReference>
<dbReference type="GO" id="GO:0008654">
    <property type="term" value="P:phospholipid biosynthetic process"/>
    <property type="evidence" value="ECO:0007669"/>
    <property type="project" value="UniProtKB-KW"/>
</dbReference>
<dbReference type="AlphaFoldDB" id="X1DS77"/>
<dbReference type="InterPro" id="IPR003811">
    <property type="entry name" value="G3P_acylTferase_PlsY"/>
</dbReference>